<protein>
    <submittedName>
        <fullName evidence="1">Uncharacterized protein</fullName>
    </submittedName>
</protein>
<dbReference type="Ensembl" id="ENSPNAT00000079415.1">
    <property type="protein sequence ID" value="ENSPNAP00000065236.1"/>
    <property type="gene ID" value="ENSPNAG00000037399.1"/>
</dbReference>
<evidence type="ECO:0000313" key="1">
    <source>
        <dbReference type="Ensembl" id="ENSPNAP00000065236.1"/>
    </source>
</evidence>
<proteinExistence type="predicted"/>
<organism evidence="1 2">
    <name type="scientific">Pygocentrus nattereri</name>
    <name type="common">Red-bellied piranha</name>
    <dbReference type="NCBI Taxonomy" id="42514"/>
    <lineage>
        <taxon>Eukaryota</taxon>
        <taxon>Metazoa</taxon>
        <taxon>Chordata</taxon>
        <taxon>Craniata</taxon>
        <taxon>Vertebrata</taxon>
        <taxon>Euteleostomi</taxon>
        <taxon>Actinopterygii</taxon>
        <taxon>Neopterygii</taxon>
        <taxon>Teleostei</taxon>
        <taxon>Ostariophysi</taxon>
        <taxon>Characiformes</taxon>
        <taxon>Characoidei</taxon>
        <taxon>Pygocentrus</taxon>
    </lineage>
</organism>
<dbReference type="AlphaFoldDB" id="A0AAR2KSY1"/>
<reference evidence="1 2" key="1">
    <citation type="submission" date="2020-10" db="EMBL/GenBank/DDBJ databases">
        <title>Pygocentrus nattereri (red-bellied piranha) genome, fPygNat1, primary haplotype.</title>
        <authorList>
            <person name="Myers G."/>
            <person name="Meyer A."/>
            <person name="Karagic N."/>
            <person name="Pippel M."/>
            <person name="Winkler S."/>
            <person name="Tracey A."/>
            <person name="Wood J."/>
            <person name="Formenti G."/>
            <person name="Howe K."/>
            <person name="Fedrigo O."/>
            <person name="Jarvis E.D."/>
        </authorList>
    </citation>
    <scope>NUCLEOTIDE SEQUENCE [LARGE SCALE GENOMIC DNA]</scope>
</reference>
<dbReference type="Proteomes" id="UP001501920">
    <property type="component" value="Chromosome 15"/>
</dbReference>
<keyword evidence="2" id="KW-1185">Reference proteome</keyword>
<name>A0AAR2KSY1_PYGNA</name>
<evidence type="ECO:0000313" key="2">
    <source>
        <dbReference type="Proteomes" id="UP001501920"/>
    </source>
</evidence>
<reference evidence="1" key="2">
    <citation type="submission" date="2025-08" db="UniProtKB">
        <authorList>
            <consortium name="Ensembl"/>
        </authorList>
    </citation>
    <scope>IDENTIFICATION</scope>
</reference>
<accession>A0AAR2KSY1</accession>
<sequence>MFILQETDLQYCKLILGLGSSSGRALAGCHRKNSCNRVLTVSGHSIITMWLPSSMTFRKPRSRICGEGNVTIMDTSFTFSNRDLNATLYQLQLFWEGFPQGLGVCLWEFLTILPEAHL</sequence>
<reference evidence="1" key="3">
    <citation type="submission" date="2025-09" db="UniProtKB">
        <authorList>
            <consortium name="Ensembl"/>
        </authorList>
    </citation>
    <scope>IDENTIFICATION</scope>
</reference>